<organism evidence="4">
    <name type="scientific">Acromyrmex echinatior</name>
    <name type="common">Panamanian leafcutter ant</name>
    <name type="synonym">Acromyrmex octospinosus echinatior</name>
    <dbReference type="NCBI Taxonomy" id="103372"/>
    <lineage>
        <taxon>Eukaryota</taxon>
        <taxon>Metazoa</taxon>
        <taxon>Ecdysozoa</taxon>
        <taxon>Arthropoda</taxon>
        <taxon>Hexapoda</taxon>
        <taxon>Insecta</taxon>
        <taxon>Pterygota</taxon>
        <taxon>Neoptera</taxon>
        <taxon>Endopterygota</taxon>
        <taxon>Hymenoptera</taxon>
        <taxon>Apocrita</taxon>
        <taxon>Aculeata</taxon>
        <taxon>Formicoidea</taxon>
        <taxon>Formicidae</taxon>
        <taxon>Myrmicinae</taxon>
        <taxon>Acromyrmex</taxon>
    </lineage>
</organism>
<evidence type="ECO:0000313" key="4">
    <source>
        <dbReference type="Proteomes" id="UP000007755"/>
    </source>
</evidence>
<feature type="region of interest" description="Disordered" evidence="1">
    <location>
        <begin position="200"/>
        <end position="221"/>
    </location>
</feature>
<evidence type="ECO:0000256" key="1">
    <source>
        <dbReference type="SAM" id="MobiDB-lite"/>
    </source>
</evidence>
<dbReference type="SUPFAM" id="SSF50923">
    <property type="entry name" value="Hemopexin-like domain"/>
    <property type="match status" value="1"/>
</dbReference>
<evidence type="ECO:0000313" key="3">
    <source>
        <dbReference type="EMBL" id="EGI58652.1"/>
    </source>
</evidence>
<dbReference type="OrthoDB" id="7551573at2759"/>
<accession>F4X4H2</accession>
<dbReference type="AlphaFoldDB" id="F4X4H2"/>
<gene>
    <name evidence="3" type="ORF">G5I_13233</name>
</gene>
<dbReference type="Proteomes" id="UP000007755">
    <property type="component" value="Unassembled WGS sequence"/>
</dbReference>
<dbReference type="InterPro" id="IPR036375">
    <property type="entry name" value="Hemopexin-like_dom_sf"/>
</dbReference>
<feature type="signal peptide" evidence="2">
    <location>
        <begin position="1"/>
        <end position="21"/>
    </location>
</feature>
<name>F4X4H2_ACREC</name>
<protein>
    <submittedName>
        <fullName evidence="3">Uncharacterized protein</fullName>
    </submittedName>
</protein>
<feature type="chain" id="PRO_5003323489" evidence="2">
    <location>
        <begin position="22"/>
        <end position="312"/>
    </location>
</feature>
<dbReference type="EMBL" id="GL888645">
    <property type="protein sequence ID" value="EGI58652.1"/>
    <property type="molecule type" value="Genomic_DNA"/>
</dbReference>
<reference evidence="3" key="1">
    <citation type="submission" date="2011-02" db="EMBL/GenBank/DDBJ databases">
        <title>The genome of the leaf-cutting ant Acromyrmex echinatior suggests key adaptations to social evolution and fungus farming.</title>
        <authorList>
            <person name="Nygaard S."/>
            <person name="Zhang G."/>
        </authorList>
    </citation>
    <scope>NUCLEOTIDE SEQUENCE</scope>
</reference>
<evidence type="ECO:0000256" key="2">
    <source>
        <dbReference type="SAM" id="SignalP"/>
    </source>
</evidence>
<keyword evidence="2" id="KW-0732">Signal</keyword>
<proteinExistence type="predicted"/>
<dbReference type="InParanoid" id="F4X4H2"/>
<sequence length="312" mass="36166">MSPAFVIVIVIVVFVTLTTTATNHQGIDTETILYLQEYYYLRKSKNNTQLSFEEEELKQAISLFQKYYQIPGDVYMIEYPSFKLKEGWPKRLSSLGFPPNALIDTVVNTNRGQTYAIFNSNDVTQIDECSMSVRSYQPLQAVFPGIPPAPTLAFRYINVRKKRSFRQHRLYTLSKLFFSIVRMLNNVDIENYLMERDNRDEQSMKKKKTVDDSTDANQDKGNRHLIAHRSTARILERRYSLTITGYKYLIIGIDVTLPSHVTITLGDCHGKEILFSPDIWSFSNKNTLSCPFCSTTKTIKEYVRRLRCTLEI</sequence>
<dbReference type="Gene3D" id="2.110.10.10">
    <property type="entry name" value="Hemopexin-like domain"/>
    <property type="match status" value="1"/>
</dbReference>
<keyword evidence="4" id="KW-1185">Reference proteome</keyword>